<keyword evidence="2" id="KW-0238">DNA-binding</keyword>
<dbReference type="GO" id="GO:0003677">
    <property type="term" value="F:DNA binding"/>
    <property type="evidence" value="ECO:0007669"/>
    <property type="project" value="UniProtKB-KW"/>
</dbReference>
<sequence length="155" mass="17711">MYETDETNALKDELFIYLGRVYNLGVSRTRDVLSEFNLCMGEFDILLTLRRSAKPHVLTPTELQKSMLITSGGLTKLLHQLEMRGLISRSVQPQDKRSKLVHLTAKGKKTAEKSLNRVQKKSRCWLDQALTERESKQLKKLLSKAAAVLEQPNKQ</sequence>
<dbReference type="SMART" id="SM00347">
    <property type="entry name" value="HTH_MARR"/>
    <property type="match status" value="1"/>
</dbReference>
<dbReference type="InterPro" id="IPR036390">
    <property type="entry name" value="WH_DNA-bd_sf"/>
</dbReference>
<evidence type="ECO:0000256" key="2">
    <source>
        <dbReference type="ARBA" id="ARBA00023125"/>
    </source>
</evidence>
<dbReference type="Pfam" id="PF01047">
    <property type="entry name" value="MarR"/>
    <property type="match status" value="1"/>
</dbReference>
<dbReference type="AlphaFoldDB" id="A0A0F7K5W4"/>
<dbReference type="InterPro" id="IPR036388">
    <property type="entry name" value="WH-like_DNA-bd_sf"/>
</dbReference>
<gene>
    <name evidence="5" type="ORF">AAY24_16330</name>
</gene>
<dbReference type="EMBL" id="CP011412">
    <property type="protein sequence ID" value="AKH22338.1"/>
    <property type="molecule type" value="Genomic_DNA"/>
</dbReference>
<protein>
    <recommendedName>
        <fullName evidence="4">HTH marR-type domain-containing protein</fullName>
    </recommendedName>
</protein>
<evidence type="ECO:0000313" key="5">
    <source>
        <dbReference type="EMBL" id="AKH22338.1"/>
    </source>
</evidence>
<reference evidence="5 6" key="1">
    <citation type="journal article" date="2015" name="Genome Announc.">
        <title>Complete Genome Sequence of Sedimenticola thiotaurini Strain SIP-G1, a Polyphosphate- and Polyhydroxyalkanoate-Accumulating Sulfur-Oxidizing Gammaproteobacterium Isolated from Salt Marsh Sediments.</title>
        <authorList>
            <person name="Flood B.E."/>
            <person name="Jones D.S."/>
            <person name="Bailey J.V."/>
        </authorList>
    </citation>
    <scope>NUCLEOTIDE SEQUENCE [LARGE SCALE GENOMIC DNA]</scope>
    <source>
        <strain evidence="5 6">SIP-G1</strain>
    </source>
</reference>
<dbReference type="PRINTS" id="PR00598">
    <property type="entry name" value="HTHMARR"/>
</dbReference>
<feature type="domain" description="HTH marR-type" evidence="4">
    <location>
        <begin position="11"/>
        <end position="147"/>
    </location>
</feature>
<evidence type="ECO:0000256" key="3">
    <source>
        <dbReference type="ARBA" id="ARBA00023163"/>
    </source>
</evidence>
<name>A0A0F7K5W4_9GAMM</name>
<dbReference type="GO" id="GO:0003700">
    <property type="term" value="F:DNA-binding transcription factor activity"/>
    <property type="evidence" value="ECO:0007669"/>
    <property type="project" value="InterPro"/>
</dbReference>
<evidence type="ECO:0000259" key="4">
    <source>
        <dbReference type="PROSITE" id="PS50995"/>
    </source>
</evidence>
<keyword evidence="3" id="KW-0804">Transcription</keyword>
<dbReference type="SUPFAM" id="SSF46785">
    <property type="entry name" value="Winged helix' DNA-binding domain"/>
    <property type="match status" value="1"/>
</dbReference>
<keyword evidence="1" id="KW-0805">Transcription regulation</keyword>
<dbReference type="Gene3D" id="1.10.10.10">
    <property type="entry name" value="Winged helix-like DNA-binding domain superfamily/Winged helix DNA-binding domain"/>
    <property type="match status" value="1"/>
</dbReference>
<dbReference type="Proteomes" id="UP000034410">
    <property type="component" value="Chromosome"/>
</dbReference>
<evidence type="ECO:0000313" key="6">
    <source>
        <dbReference type="Proteomes" id="UP000034410"/>
    </source>
</evidence>
<accession>A0A0F7K5W4</accession>
<organism evidence="5 6">
    <name type="scientific">Sedimenticola thiotaurini</name>
    <dbReference type="NCBI Taxonomy" id="1543721"/>
    <lineage>
        <taxon>Bacteria</taxon>
        <taxon>Pseudomonadati</taxon>
        <taxon>Pseudomonadota</taxon>
        <taxon>Gammaproteobacteria</taxon>
        <taxon>Chromatiales</taxon>
        <taxon>Sedimenticolaceae</taxon>
        <taxon>Sedimenticola</taxon>
    </lineage>
</organism>
<dbReference type="PANTHER" id="PTHR42756:SF1">
    <property type="entry name" value="TRANSCRIPTIONAL REPRESSOR OF EMRAB OPERON"/>
    <property type="match status" value="1"/>
</dbReference>
<dbReference type="PROSITE" id="PS50995">
    <property type="entry name" value="HTH_MARR_2"/>
    <property type="match status" value="1"/>
</dbReference>
<dbReference type="PANTHER" id="PTHR42756">
    <property type="entry name" value="TRANSCRIPTIONAL REGULATOR, MARR"/>
    <property type="match status" value="1"/>
</dbReference>
<keyword evidence="6" id="KW-1185">Reference proteome</keyword>
<evidence type="ECO:0000256" key="1">
    <source>
        <dbReference type="ARBA" id="ARBA00023015"/>
    </source>
</evidence>
<dbReference type="KEGG" id="seds:AAY24_16330"/>
<proteinExistence type="predicted"/>
<dbReference type="InterPro" id="IPR000835">
    <property type="entry name" value="HTH_MarR-typ"/>
</dbReference>